<dbReference type="HOGENOM" id="CLU_097794_0_0_2"/>
<evidence type="ECO:0000313" key="4">
    <source>
        <dbReference type="EMBL" id="ADV65282.1"/>
    </source>
</evidence>
<dbReference type="SUPFAM" id="SSF52540">
    <property type="entry name" value="P-loop containing nucleoside triphosphate hydrolases"/>
    <property type="match status" value="1"/>
</dbReference>
<organism evidence="4 5">
    <name type="scientific">Desulfurococcus mucosus (strain ATCC 35584 / DSM 2162 / JCM 9187 / O7/1)</name>
    <dbReference type="NCBI Taxonomy" id="765177"/>
    <lineage>
        <taxon>Archaea</taxon>
        <taxon>Thermoproteota</taxon>
        <taxon>Thermoprotei</taxon>
        <taxon>Desulfurococcales</taxon>
        <taxon>Desulfurococcaceae</taxon>
        <taxon>Desulfurococcus</taxon>
    </lineage>
</organism>
<keyword evidence="2" id="KW-0067">ATP-binding</keyword>
<dbReference type="Gene3D" id="3.40.50.300">
    <property type="entry name" value="P-loop containing nucleotide triphosphate hydrolases"/>
    <property type="match status" value="1"/>
</dbReference>
<dbReference type="Proteomes" id="UP000001068">
    <property type="component" value="Chromosome"/>
</dbReference>
<sequence>MVISLDLFLYILPEGIPRNSLVILAGKGGSGKSAIVANIAKNIVENGEPVVYVGLDDDPVTIVEQLDSFGLKVEEAASSRLLMLVDGFSYLIKGRRERAHPAVVEEVDPRNPDNVASAVLRVLESTGLKGRGLVIIDSLNEAMISLDPTRFIEFVKFLRANVSKALRVPVIATLHTSTEGFEEYLYTIEHLVDGLIETQNLEEGLSSQLPMQVRQVIIRKIKGVSHRHGWVLYTIDKTGVKPVILKVEK</sequence>
<reference evidence="5" key="1">
    <citation type="submission" date="2010-11" db="EMBL/GenBank/DDBJ databases">
        <title>The complete genome of Desulfurococcus mucosus DSM 2162.</title>
        <authorList>
            <consortium name="US DOE Joint Genome Institute (JGI-PGF)"/>
            <person name="Lucas S."/>
            <person name="Copeland A."/>
            <person name="Lapidus A."/>
            <person name="Bruce D."/>
            <person name="Goodwin L."/>
            <person name="Pitluck S."/>
            <person name="Kyrpides N."/>
            <person name="Mavromatis K."/>
            <person name="Pagani I."/>
            <person name="Ivanova N."/>
            <person name="Ovchinnikova G."/>
            <person name="Chertkov O."/>
            <person name="Held B."/>
            <person name="Brettin T."/>
            <person name="Detter J.C."/>
            <person name="Tapia R."/>
            <person name="Han C."/>
            <person name="Land M."/>
            <person name="Hauser L."/>
            <person name="Markowitz V."/>
            <person name="Cheng J.-F."/>
            <person name="Hugenholtz P."/>
            <person name="Woyke T."/>
            <person name="Wu D."/>
            <person name="Wirth R."/>
            <person name="Bilek Y."/>
            <person name="Hader T."/>
            <person name="Klenk H.-P."/>
            <person name="Eisen J.A."/>
        </authorList>
    </citation>
    <scope>NUCLEOTIDE SEQUENCE [LARGE SCALE GENOMIC DNA]</scope>
    <source>
        <strain evidence="5">ATCC 35584 / DSM 2162 / JCM 9187 / O7/1</strain>
    </source>
</reference>
<dbReference type="STRING" id="765177.Desmu_0979"/>
<reference evidence="4 5" key="2">
    <citation type="journal article" date="2011" name="Stand. Genomic Sci.">
        <title>Complete genome sequence of Desulfurococcus mucosus type strain (O7/1).</title>
        <authorList>
            <person name="Wirth R."/>
            <person name="Chertkov O."/>
            <person name="Held B."/>
            <person name="Lapidus A."/>
            <person name="Nolan M."/>
            <person name="Lucas S."/>
            <person name="Hammon N."/>
            <person name="Deshpande S."/>
            <person name="Cheng J.F."/>
            <person name="Tapia R."/>
            <person name="Han C."/>
            <person name="Goodwin L."/>
            <person name="Pitluck S."/>
            <person name="Liolios K."/>
            <person name="Ioanna P."/>
            <person name="Ivanova N."/>
            <person name="Mavromatis K."/>
            <person name="Mikhailova N."/>
            <person name="Pati A."/>
            <person name="Chen A."/>
            <person name="Palaniappan K."/>
            <person name="Land M."/>
            <person name="Hauser L."/>
            <person name="Chang Y.J."/>
            <person name="Jeffries C.D."/>
            <person name="Bilek Y."/>
            <person name="Hader T."/>
            <person name="Rohde M."/>
            <person name="Spring S."/>
            <person name="Sikorski J."/>
            <person name="Goker M."/>
            <person name="Woyke T."/>
            <person name="Bristow J."/>
            <person name="Eisen J.A."/>
            <person name="Markowitz V."/>
            <person name="Hugenholtz P."/>
            <person name="Kyrpides N.C."/>
            <person name="Klenk H.P."/>
        </authorList>
    </citation>
    <scope>NUCLEOTIDE SEQUENCE [LARGE SCALE GENOMIC DNA]</scope>
    <source>
        <strain evidence="5">ATCC 35584 / DSM 2162 / JCM 9187 / O7/1</strain>
    </source>
</reference>
<keyword evidence="1" id="KW-0547">Nucleotide-binding</keyword>
<dbReference type="eggNOG" id="arCOG05482">
    <property type="taxonomic scope" value="Archaea"/>
</dbReference>
<dbReference type="InterPro" id="IPR003593">
    <property type="entry name" value="AAA+_ATPase"/>
</dbReference>
<protein>
    <submittedName>
        <fullName evidence="4">AAA ATPase</fullName>
    </submittedName>
</protein>
<dbReference type="PANTHER" id="PTHR43637">
    <property type="entry name" value="UPF0273 PROTEIN TM_0370"/>
    <property type="match status" value="1"/>
</dbReference>
<dbReference type="AlphaFoldDB" id="E8R9V6"/>
<accession>E8R9V6</accession>
<dbReference type="Pfam" id="PF06745">
    <property type="entry name" value="ATPase"/>
    <property type="match status" value="1"/>
</dbReference>
<evidence type="ECO:0000256" key="2">
    <source>
        <dbReference type="ARBA" id="ARBA00022840"/>
    </source>
</evidence>
<feature type="domain" description="AAA+ ATPase" evidence="3">
    <location>
        <begin position="18"/>
        <end position="195"/>
    </location>
</feature>
<dbReference type="GO" id="GO:0005524">
    <property type="term" value="F:ATP binding"/>
    <property type="evidence" value="ECO:0007669"/>
    <property type="project" value="UniProtKB-KW"/>
</dbReference>
<dbReference type="PANTHER" id="PTHR43637:SF2">
    <property type="entry name" value="PROTEIN GVPD 1"/>
    <property type="match status" value="1"/>
</dbReference>
<evidence type="ECO:0000259" key="3">
    <source>
        <dbReference type="SMART" id="SM00382"/>
    </source>
</evidence>
<dbReference type="SMART" id="SM00382">
    <property type="entry name" value="AAA"/>
    <property type="match status" value="1"/>
</dbReference>
<proteinExistence type="predicted"/>
<name>E8R9V6_DESM0</name>
<evidence type="ECO:0000313" key="5">
    <source>
        <dbReference type="Proteomes" id="UP000001068"/>
    </source>
</evidence>
<dbReference type="InterPro" id="IPR014774">
    <property type="entry name" value="KaiC-like_dom"/>
</dbReference>
<dbReference type="EMBL" id="CP002363">
    <property type="protein sequence ID" value="ADV65282.1"/>
    <property type="molecule type" value="Genomic_DNA"/>
</dbReference>
<dbReference type="KEGG" id="dmu:Desmu_0979"/>
<evidence type="ECO:0000256" key="1">
    <source>
        <dbReference type="ARBA" id="ARBA00022741"/>
    </source>
</evidence>
<dbReference type="InterPro" id="IPR027417">
    <property type="entry name" value="P-loop_NTPase"/>
</dbReference>
<gene>
    <name evidence="4" type="ordered locus">Desmu_0979</name>
</gene>
<keyword evidence="5" id="KW-1185">Reference proteome</keyword>